<evidence type="ECO:0000313" key="6">
    <source>
        <dbReference type="Proteomes" id="UP001163687"/>
    </source>
</evidence>
<dbReference type="Gene3D" id="3.40.50.970">
    <property type="match status" value="1"/>
</dbReference>
<comment type="cofactor">
    <cofactor evidence="1">
        <name>thiamine diphosphate</name>
        <dbReference type="ChEBI" id="CHEBI:58937"/>
    </cofactor>
</comment>
<accession>A0AA35CNK6</accession>
<dbReference type="PANTHER" id="PTHR47514">
    <property type="entry name" value="TRANSKETOLASE N-TERMINAL SECTION-RELATED"/>
    <property type="match status" value="1"/>
</dbReference>
<dbReference type="PANTHER" id="PTHR47514:SF1">
    <property type="entry name" value="TRANSKETOLASE N-TERMINAL SECTION-RELATED"/>
    <property type="match status" value="1"/>
</dbReference>
<proteinExistence type="inferred from homology"/>
<dbReference type="Pfam" id="PF00456">
    <property type="entry name" value="Transketolase_N"/>
    <property type="match status" value="1"/>
</dbReference>
<sequence>MEEDYRELRAIARQIRKDIVRQVAGAQSGHAGSSLSAVEIGVALYWREMRLDPSRPDWPDRDRFCLSKGHASPLLYALLARRGYFPPEELDTFRRIDSRLQGHPARHKLPGVEISAGSLGQGLSQAIGMALAGKLDGKGYRVYALLGDGELQEGQVWEAAMFAGNRRLDNLCAIVDYNGLQIDGPVSEINDPAPVAGKFRAFGWHAVEIDGHDYRQIFAALAEARATRERPTCIVARTRKGRGIAAVEGTVKSHSWYPKVEELEDLYGEIDREDAPSAPSPQEVRAR</sequence>
<organism evidence="5 6">
    <name type="scientific">Caldinitratiruptor microaerophilus</name>
    <dbReference type="NCBI Taxonomy" id="671077"/>
    <lineage>
        <taxon>Bacteria</taxon>
        <taxon>Bacillati</taxon>
        <taxon>Bacillota</taxon>
        <taxon>Clostridia</taxon>
        <taxon>Eubacteriales</taxon>
        <taxon>Symbiobacteriaceae</taxon>
        <taxon>Caldinitratiruptor</taxon>
    </lineage>
</organism>
<dbReference type="EMBL" id="AP025628">
    <property type="protein sequence ID" value="BDG61703.1"/>
    <property type="molecule type" value="Genomic_DNA"/>
</dbReference>
<evidence type="ECO:0000256" key="2">
    <source>
        <dbReference type="ARBA" id="ARBA00007131"/>
    </source>
</evidence>
<keyword evidence="3" id="KW-0786">Thiamine pyrophosphate</keyword>
<keyword evidence="6" id="KW-1185">Reference proteome</keyword>
<feature type="domain" description="Transketolase N-terminal" evidence="4">
    <location>
        <begin position="11"/>
        <end position="256"/>
    </location>
</feature>
<dbReference type="RefSeq" id="WP_264842334.1">
    <property type="nucleotide sequence ID" value="NZ_AP025628.1"/>
</dbReference>
<evidence type="ECO:0000313" key="5">
    <source>
        <dbReference type="EMBL" id="BDG61703.1"/>
    </source>
</evidence>
<dbReference type="SUPFAM" id="SSF52518">
    <property type="entry name" value="Thiamin diphosphate-binding fold (THDP-binding)"/>
    <property type="match status" value="1"/>
</dbReference>
<dbReference type="AlphaFoldDB" id="A0AA35CNK6"/>
<gene>
    <name evidence="5" type="ORF">caldi_27930</name>
</gene>
<name>A0AA35CNK6_9FIRM</name>
<dbReference type="Proteomes" id="UP001163687">
    <property type="component" value="Chromosome"/>
</dbReference>
<protein>
    <submittedName>
        <fullName evidence="5">Transketolase</fullName>
    </submittedName>
</protein>
<dbReference type="KEGG" id="cmic:caldi_27930"/>
<evidence type="ECO:0000256" key="1">
    <source>
        <dbReference type="ARBA" id="ARBA00001964"/>
    </source>
</evidence>
<dbReference type="CDD" id="cd02012">
    <property type="entry name" value="TPP_TK"/>
    <property type="match status" value="1"/>
</dbReference>
<evidence type="ECO:0000256" key="3">
    <source>
        <dbReference type="ARBA" id="ARBA00023052"/>
    </source>
</evidence>
<evidence type="ECO:0000259" key="4">
    <source>
        <dbReference type="Pfam" id="PF00456"/>
    </source>
</evidence>
<dbReference type="InterPro" id="IPR029061">
    <property type="entry name" value="THDP-binding"/>
</dbReference>
<reference evidence="5" key="1">
    <citation type="submission" date="2022-03" db="EMBL/GenBank/DDBJ databases">
        <title>Complete genome sequence of Caldinitratiruptor microaerophilus.</title>
        <authorList>
            <person name="Mukaiyama R."/>
            <person name="Nishiyama T."/>
            <person name="Ueda K."/>
        </authorList>
    </citation>
    <scope>NUCLEOTIDE SEQUENCE</scope>
    <source>
        <strain evidence="5">JCM 16183</strain>
    </source>
</reference>
<dbReference type="InterPro" id="IPR005474">
    <property type="entry name" value="Transketolase_N"/>
</dbReference>
<comment type="similarity">
    <text evidence="2">Belongs to the transketolase family.</text>
</comment>